<keyword evidence="3" id="KW-1185">Reference proteome</keyword>
<feature type="chain" id="PRO_5041387321" description="CopL family metal-binding regulatory protein" evidence="1">
    <location>
        <begin position="21"/>
        <end position="131"/>
    </location>
</feature>
<proteinExistence type="predicted"/>
<reference evidence="2 3" key="1">
    <citation type="journal article" date="2014" name="Int. J. Syst. Evol. Microbiol.">
        <title>Complete genome sequence of Corynebacterium casei LMG S-19264T (=DSM 44701T), isolated from a smear-ripened cheese.</title>
        <authorList>
            <consortium name="US DOE Joint Genome Institute (JGI-PGF)"/>
            <person name="Walter F."/>
            <person name="Albersmeier A."/>
            <person name="Kalinowski J."/>
            <person name="Ruckert C."/>
        </authorList>
    </citation>
    <scope>NUCLEOTIDE SEQUENCE [LARGE SCALE GENOMIC DNA]</scope>
    <source>
        <strain evidence="2 3">NBRC 112785</strain>
    </source>
</reference>
<gene>
    <name evidence="2" type="ORF">GCM10007894_20780</name>
</gene>
<sequence length="131" mass="14103">MRSRSLLVSFLLIVSLFTQAWVSVSAAELSQIPNQQAHPCNMMQMDDDTAQQSAVPDATTKHKDCCNQSDQCDSGHCNQATDCHSNGYKVAKVMLVPFANAQLSARSTPVKATTTVLPTPPFEAAIIPPIA</sequence>
<dbReference type="AlphaFoldDB" id="A0AA37U047"/>
<evidence type="ECO:0008006" key="4">
    <source>
        <dbReference type="Google" id="ProtNLM"/>
    </source>
</evidence>
<organism evidence="2 3">
    <name type="scientific">Paraferrimonas haliotis</name>
    <dbReference type="NCBI Taxonomy" id="2013866"/>
    <lineage>
        <taxon>Bacteria</taxon>
        <taxon>Pseudomonadati</taxon>
        <taxon>Pseudomonadota</taxon>
        <taxon>Gammaproteobacteria</taxon>
        <taxon>Alteromonadales</taxon>
        <taxon>Ferrimonadaceae</taxon>
        <taxon>Paraferrimonas</taxon>
    </lineage>
</organism>
<accession>A0AA37U047</accession>
<keyword evidence="1" id="KW-0732">Signal</keyword>
<name>A0AA37U047_9GAMM</name>
<dbReference type="RefSeq" id="WP_095500237.1">
    <property type="nucleotide sequence ID" value="NZ_BSPO01000003.1"/>
</dbReference>
<feature type="signal peptide" evidence="1">
    <location>
        <begin position="1"/>
        <end position="20"/>
    </location>
</feature>
<comment type="caution">
    <text evidence="2">The sequence shown here is derived from an EMBL/GenBank/DDBJ whole genome shotgun (WGS) entry which is preliminary data.</text>
</comment>
<dbReference type="Proteomes" id="UP001157439">
    <property type="component" value="Unassembled WGS sequence"/>
</dbReference>
<dbReference type="EMBL" id="BSPO01000003">
    <property type="protein sequence ID" value="GLS84101.1"/>
    <property type="molecule type" value="Genomic_DNA"/>
</dbReference>
<protein>
    <recommendedName>
        <fullName evidence="4">CopL family metal-binding regulatory protein</fullName>
    </recommendedName>
</protein>
<evidence type="ECO:0000313" key="2">
    <source>
        <dbReference type="EMBL" id="GLS84101.1"/>
    </source>
</evidence>
<evidence type="ECO:0000256" key="1">
    <source>
        <dbReference type="SAM" id="SignalP"/>
    </source>
</evidence>
<evidence type="ECO:0000313" key="3">
    <source>
        <dbReference type="Proteomes" id="UP001157439"/>
    </source>
</evidence>